<reference evidence="1 2" key="1">
    <citation type="submission" date="2024-12" db="EMBL/GenBank/DDBJ databases">
        <authorList>
            <person name="Hu S."/>
        </authorList>
    </citation>
    <scope>NUCLEOTIDE SEQUENCE [LARGE SCALE GENOMIC DNA]</scope>
    <source>
        <strain evidence="1 2">THG-T11</strain>
    </source>
</reference>
<dbReference type="CDD" id="cd16377">
    <property type="entry name" value="23S_rRNA_IVP_like"/>
    <property type="match status" value="1"/>
</dbReference>
<protein>
    <submittedName>
        <fullName evidence="1">Four helix bundle protein</fullName>
    </submittedName>
</protein>
<dbReference type="EMBL" id="SSHJ02000001">
    <property type="protein sequence ID" value="MFN0254664.1"/>
    <property type="molecule type" value="Genomic_DNA"/>
</dbReference>
<dbReference type="PANTHER" id="PTHR38471:SF2">
    <property type="entry name" value="FOUR HELIX BUNDLE PROTEIN"/>
    <property type="match status" value="1"/>
</dbReference>
<comment type="caution">
    <text evidence="1">The sequence shown here is derived from an EMBL/GenBank/DDBJ whole genome shotgun (WGS) entry which is preliminary data.</text>
</comment>
<gene>
    <name evidence="1" type="ORF">E6A44_003725</name>
</gene>
<dbReference type="SUPFAM" id="SSF158446">
    <property type="entry name" value="IVS-encoded protein-like"/>
    <property type="match status" value="1"/>
</dbReference>
<organism evidence="1 2">
    <name type="scientific">Pedobacter ureilyticus</name>
    <dbReference type="NCBI Taxonomy" id="1393051"/>
    <lineage>
        <taxon>Bacteria</taxon>
        <taxon>Pseudomonadati</taxon>
        <taxon>Bacteroidota</taxon>
        <taxon>Sphingobacteriia</taxon>
        <taxon>Sphingobacteriales</taxon>
        <taxon>Sphingobacteriaceae</taxon>
        <taxon>Pedobacter</taxon>
    </lineage>
</organism>
<sequence>MAFKFEELKIWQISLLLSDEIDAIVKLFPKSELFSLSTQIKKAADSVNLNIAEGCMEQSKAEFSRFLTYAARSRLEVVSCLFMARNSSYISAEKFSYFYNEYEQLCKMINALKNSLK</sequence>
<proteinExistence type="predicted"/>
<evidence type="ECO:0000313" key="1">
    <source>
        <dbReference type="EMBL" id="MFN0254664.1"/>
    </source>
</evidence>
<dbReference type="Proteomes" id="UP001517247">
    <property type="component" value="Unassembled WGS sequence"/>
</dbReference>
<dbReference type="InterPro" id="IPR012657">
    <property type="entry name" value="23S_rRNA-intervening_sequence"/>
</dbReference>
<name>A0ABW9J2B1_9SPHI</name>
<dbReference type="PANTHER" id="PTHR38471">
    <property type="entry name" value="FOUR HELIX BUNDLE PROTEIN"/>
    <property type="match status" value="1"/>
</dbReference>
<dbReference type="NCBIfam" id="TIGR02436">
    <property type="entry name" value="four helix bundle protein"/>
    <property type="match status" value="1"/>
</dbReference>
<dbReference type="InterPro" id="IPR036583">
    <property type="entry name" value="23S_rRNA_IVS_sf"/>
</dbReference>
<evidence type="ECO:0000313" key="2">
    <source>
        <dbReference type="Proteomes" id="UP001517247"/>
    </source>
</evidence>
<dbReference type="RefSeq" id="WP_138721803.1">
    <property type="nucleotide sequence ID" value="NZ_SSHJ02000001.1"/>
</dbReference>
<keyword evidence="2" id="KW-1185">Reference proteome</keyword>
<dbReference type="Pfam" id="PF05635">
    <property type="entry name" value="23S_rRNA_IVP"/>
    <property type="match status" value="1"/>
</dbReference>
<dbReference type="Gene3D" id="1.20.1440.60">
    <property type="entry name" value="23S rRNA-intervening sequence"/>
    <property type="match status" value="1"/>
</dbReference>
<accession>A0ABW9J2B1</accession>